<reference evidence="12 21" key="5">
    <citation type="submission" date="2017-05" db="EMBL/GenBank/DDBJ databases">
        <title>The Genome Sequence of Enterococcus faecium 6F2_DIV0138.</title>
        <authorList>
            <consortium name="The Broad Institute Genomics Platform"/>
            <consortium name="The Broad Institute Genomic Center for Infectious Diseases"/>
            <person name="Earl A."/>
            <person name="Manson A."/>
            <person name="Schwartman J."/>
            <person name="Gilmore M."/>
            <person name="Abouelleil A."/>
            <person name="Cao P."/>
            <person name="Chapman S."/>
            <person name="Cusick C."/>
            <person name="Shea T."/>
            <person name="Young S."/>
            <person name="Neafsey D."/>
            <person name="Nusbaum C."/>
            <person name="Birren B."/>
        </authorList>
    </citation>
    <scope>NUCLEOTIDE SEQUENCE [LARGE SCALE GENOMIC DNA]</scope>
    <source>
        <strain evidence="12 21">6F2_DIV0138</strain>
    </source>
</reference>
<evidence type="ECO:0000313" key="23">
    <source>
        <dbReference type="Proteomes" id="UP000249070"/>
    </source>
</evidence>
<dbReference type="PANTHER" id="PTHR43133:SF8">
    <property type="entry name" value="RNA POLYMERASE SIGMA FACTOR HI_1459-RELATED"/>
    <property type="match status" value="1"/>
</dbReference>
<dbReference type="EMBL" id="QHGU01000006">
    <property type="protein sequence ID" value="PZM56805.1"/>
    <property type="molecule type" value="Genomic_DNA"/>
</dbReference>
<reference evidence="8" key="10">
    <citation type="journal article" date="2022" name="J. Anim. Sci.">
        <title>Whole genome sequence analyses-based assessment of virulence potential and antimicrobial susceptibilities and resistance of Enterococcus faecium strains isolated from commercial swine and cattle probiotic products.</title>
        <authorList>
            <person name="Shridhar P.B."/>
            <person name="Amachawadi R.G."/>
            <person name="Tokach M."/>
            <person name="Patel I."/>
            <person name="Gangiredla J."/>
            <person name="Mammel M."/>
            <person name="Nagaraja T.G."/>
        </authorList>
    </citation>
    <scope>NUCLEOTIDE SEQUENCE</scope>
    <source>
        <strain evidence="8">EF215</strain>
    </source>
</reference>
<dbReference type="GO" id="GO:0003677">
    <property type="term" value="F:DNA binding"/>
    <property type="evidence" value="ECO:0007669"/>
    <property type="project" value="UniProtKB-KW"/>
</dbReference>
<protein>
    <submittedName>
        <fullName evidence="12 17">RNA polymerase sigma-70 factor</fullName>
    </submittedName>
    <submittedName>
        <fullName evidence="7">RNA polymerase subunit sigma-70</fullName>
    </submittedName>
    <submittedName>
        <fullName evidence="6">Sigma-70 family RNA polymerase sigma factor</fullName>
    </submittedName>
</protein>
<evidence type="ECO:0000313" key="21">
    <source>
        <dbReference type="Proteomes" id="UP000194737"/>
    </source>
</evidence>
<evidence type="ECO:0000313" key="20">
    <source>
        <dbReference type="Proteomes" id="UP000191171"/>
    </source>
</evidence>
<dbReference type="SUPFAM" id="SSF88946">
    <property type="entry name" value="Sigma2 domain of RNA polymerase sigma factors"/>
    <property type="match status" value="1"/>
</dbReference>
<dbReference type="Proteomes" id="UP000253144">
    <property type="component" value="Unassembled WGS sequence"/>
</dbReference>
<evidence type="ECO:0000313" key="12">
    <source>
        <dbReference type="EMBL" id="OTN95639.1"/>
    </source>
</evidence>
<keyword evidence="2" id="KW-0731">Sigma factor</keyword>
<dbReference type="InterPro" id="IPR039425">
    <property type="entry name" value="RNA_pol_sigma-70-like"/>
</dbReference>
<evidence type="ECO:0000256" key="1">
    <source>
        <dbReference type="ARBA" id="ARBA00023015"/>
    </source>
</evidence>
<evidence type="ECO:0000313" key="17">
    <source>
        <dbReference type="EMBL" id="SAM53198.1"/>
    </source>
</evidence>
<dbReference type="Proteomes" id="UP000194737">
    <property type="component" value="Unassembled WGS sequence"/>
</dbReference>
<name>A0A132P693_ENTFC</name>
<sequence>MSEELLRAARNGDEEAFAALYQKYFPLLLRLKNTYYLRNYVSEDWEQEARIALYQALRTYEKSKGVSFGSYYKSIISNQIYSLLRKQNALKRRDQKDEVSIDQKIETEGPDFLAEITLQEPLAIQHLLLKEAIENCEIQFSKIEAKIFHYYMQGVDFVDMAECLAMDHKQVMSAYGRVKLKIKKHLKFYNEE</sequence>
<evidence type="ECO:0000313" key="16">
    <source>
        <dbReference type="EMBL" id="RXU85975.1"/>
    </source>
</evidence>
<evidence type="ECO:0000256" key="3">
    <source>
        <dbReference type="ARBA" id="ARBA00023125"/>
    </source>
</evidence>
<reference evidence="16 25" key="7">
    <citation type="submission" date="2017-12" db="EMBL/GenBank/DDBJ databases">
        <title>A pool of 800 enterococci isolated from chicken carcass rinse samples from New Zealand.</title>
        <authorList>
            <person name="Zhang J."/>
            <person name="Rogers L."/>
            <person name="Midwinter A."/>
            <person name="French N."/>
        </authorList>
    </citation>
    <scope>NUCLEOTIDE SEQUENCE [LARGE SCALE GENOMIC DNA]</scope>
    <source>
        <strain evidence="16 25">EN697</strain>
    </source>
</reference>
<dbReference type="Proteomes" id="UP001141166">
    <property type="component" value="Unassembled WGS sequence"/>
</dbReference>
<dbReference type="EMBL" id="JAMWMK010000004">
    <property type="protein sequence ID" value="MDC4247176.1"/>
    <property type="molecule type" value="Genomic_DNA"/>
</dbReference>
<evidence type="ECO:0000256" key="2">
    <source>
        <dbReference type="ARBA" id="ARBA00023082"/>
    </source>
</evidence>
<dbReference type="PANTHER" id="PTHR43133">
    <property type="entry name" value="RNA POLYMERASE ECF-TYPE SIGMA FACTO"/>
    <property type="match status" value="1"/>
</dbReference>
<evidence type="ECO:0000259" key="5">
    <source>
        <dbReference type="Pfam" id="PF04542"/>
    </source>
</evidence>
<reference evidence="11 20" key="4">
    <citation type="submission" date="2017-02" db="EMBL/GenBank/DDBJ databases">
        <title>Clonality and virulence of isolates of VRE in Hematopoietic Stem Cell Transplanted (HSCT) patients.</title>
        <authorList>
            <person name="Marchi A.P."/>
            <person name="Martins R.C."/>
            <person name="Marie S.K."/>
            <person name="Levin A.S."/>
            <person name="Costa S.F."/>
        </authorList>
    </citation>
    <scope>NUCLEOTIDE SEQUENCE [LARGE SCALE GENOMIC DNA]</scope>
    <source>
        <strain evidence="11 20">LIM1759</strain>
    </source>
</reference>
<keyword evidence="3" id="KW-0238">DNA-binding</keyword>
<keyword evidence="1" id="KW-0805">Transcription regulation</keyword>
<evidence type="ECO:0000313" key="22">
    <source>
        <dbReference type="Proteomes" id="UP000224303"/>
    </source>
</evidence>
<dbReference type="Proteomes" id="UP000070452">
    <property type="component" value="Unassembled WGS sequence"/>
</dbReference>
<dbReference type="OMA" id="WKVLMSY"/>
<dbReference type="EMBL" id="JARPTX010000007">
    <property type="protein sequence ID" value="MDT2369223.1"/>
    <property type="molecule type" value="Genomic_DNA"/>
</dbReference>
<dbReference type="EMBL" id="LRHK01000001">
    <property type="protein sequence ID" value="KWX17777.1"/>
    <property type="molecule type" value="Genomic_DNA"/>
</dbReference>
<organism evidence="7 18">
    <name type="scientific">Enterococcus faecium</name>
    <name type="common">Streptococcus faecium</name>
    <dbReference type="NCBI Taxonomy" id="1352"/>
    <lineage>
        <taxon>Bacteria</taxon>
        <taxon>Bacillati</taxon>
        <taxon>Bacillota</taxon>
        <taxon>Bacilli</taxon>
        <taxon>Lactobacillales</taxon>
        <taxon>Enterococcaceae</taxon>
        <taxon>Enterococcus</taxon>
    </lineage>
</organism>
<gene>
    <name evidence="12" type="ORF">A5804_002650</name>
    <name evidence="7" type="ORF">AWT83_04400</name>
    <name evidence="11" type="ORF">B1P95_03840</name>
    <name evidence="13" type="ORF">CQR37_02730</name>
    <name evidence="16" type="ORF">CYQ77_10295</name>
    <name evidence="14" type="ORF">DKP91_02060</name>
    <name evidence="17" type="ORF">DTPHA_602699</name>
    <name evidence="15" type="ORF">EB12_02362</name>
    <name evidence="6" type="ORF">GBM73_10875</name>
    <name evidence="8" type="ORF">KYX88_08625</name>
    <name evidence="9" type="ORF">M3X98_03785</name>
    <name evidence="10" type="ORF">P6Z85_03340</name>
</gene>
<dbReference type="AlphaFoldDB" id="A0A132P693"/>
<dbReference type="Proteomes" id="UP001139644">
    <property type="component" value="Unassembled WGS sequence"/>
</dbReference>
<dbReference type="EMBL" id="FKLM01000075">
    <property type="protein sequence ID" value="SAM53198.1"/>
    <property type="molecule type" value="Genomic_DNA"/>
</dbReference>
<evidence type="ECO:0000313" key="10">
    <source>
        <dbReference type="EMBL" id="MDT2369223.1"/>
    </source>
</evidence>
<dbReference type="Proteomes" id="UP000224303">
    <property type="component" value="Unassembled WGS sequence"/>
</dbReference>
<dbReference type="Gene3D" id="1.10.1740.10">
    <property type="match status" value="1"/>
</dbReference>
<dbReference type="InterPro" id="IPR013325">
    <property type="entry name" value="RNA_pol_sigma_r2"/>
</dbReference>
<proteinExistence type="predicted"/>
<reference evidence="10" key="12">
    <citation type="submission" date="2023-03" db="EMBL/GenBank/DDBJ databases">
        <authorList>
            <person name="Shen W."/>
            <person name="Cai J."/>
        </authorList>
    </citation>
    <scope>NUCLEOTIDE SEQUENCE</scope>
    <source>
        <strain evidence="10">B1010-2</strain>
    </source>
</reference>
<reference evidence="13 22" key="6">
    <citation type="submission" date="2017-10" db="EMBL/GenBank/DDBJ databases">
        <title>Draft genomes of the Enterococcus faecium isolated from human feces before and after Helicobacter pylori eradication therapy.</title>
        <authorList>
            <person name="Prianichniikov N.A."/>
            <person name="Glushchenko O.E."/>
            <person name="Malakhova M.V."/>
        </authorList>
    </citation>
    <scope>NUCLEOTIDE SEQUENCE [LARGE SCALE GENOMIC DNA]</scope>
    <source>
        <strain evidence="13 22">Hp_5-7</strain>
    </source>
</reference>
<dbReference type="InterPro" id="IPR007627">
    <property type="entry name" value="RNA_pol_sigma70_r2"/>
</dbReference>
<keyword evidence="4" id="KW-0804">Transcription</keyword>
<dbReference type="InterPro" id="IPR014284">
    <property type="entry name" value="RNA_pol_sigma-70_dom"/>
</dbReference>
<evidence type="ECO:0000313" key="11">
    <source>
        <dbReference type="EMBL" id="OOL83501.1"/>
    </source>
</evidence>
<evidence type="ECO:0000313" key="19">
    <source>
        <dbReference type="Proteomes" id="UP000183509"/>
    </source>
</evidence>
<evidence type="ECO:0000256" key="4">
    <source>
        <dbReference type="ARBA" id="ARBA00023163"/>
    </source>
</evidence>
<feature type="domain" description="RNA polymerase sigma-70 region 2" evidence="5">
    <location>
        <begin position="20"/>
        <end position="88"/>
    </location>
</feature>
<reference evidence="6 26" key="9">
    <citation type="submission" date="2019-10" db="EMBL/GenBank/DDBJ databases">
        <title>Evolutionary dynamics of vancomycin-resistant Enterococcus faecium during gastrointestinal tract colonization and bloodstream infection in immunocompromised pediatric patients.</title>
        <authorList>
            <person name="Chilambi G.S."/>
            <person name="Nordstrom H.R."/>
            <person name="Evans D.R."/>
            <person name="Ferrolino J."/>
            <person name="Hayden R.T."/>
            <person name="Maron G.M."/>
            <person name="Vo A.N."/>
            <person name="Gilmore M.S."/>
            <person name="Wolf J."/>
            <person name="Rosch J.W."/>
            <person name="Van Tyne D."/>
        </authorList>
    </citation>
    <scope>NUCLEOTIDE SEQUENCE [LARGE SCALE GENOMIC DNA]</scope>
    <source>
        <strain evidence="6 26">VRECG27</strain>
    </source>
</reference>
<dbReference type="GO" id="GO:0016987">
    <property type="term" value="F:sigma factor activity"/>
    <property type="evidence" value="ECO:0007669"/>
    <property type="project" value="UniProtKB-KW"/>
</dbReference>
<reference evidence="17 19" key="3">
    <citation type="submission" date="2016-04" db="EMBL/GenBank/DDBJ databases">
        <authorList>
            <person name="Millard A."/>
        </authorList>
    </citation>
    <scope>NUCLEOTIDE SEQUENCE [LARGE SCALE GENOMIC DNA]</scope>
    <source>
        <strain evidence="17">Isolate 22</strain>
    </source>
</reference>
<dbReference type="EMBL" id="LEQJ01000015">
    <property type="protein sequence ID" value="RBS28186.1"/>
    <property type="molecule type" value="Genomic_DNA"/>
</dbReference>
<dbReference type="EMBL" id="WEFP01000001">
    <property type="protein sequence ID" value="KAB7577791.1"/>
    <property type="molecule type" value="Genomic_DNA"/>
</dbReference>
<dbReference type="RefSeq" id="WP_002287436.1">
    <property type="nucleotide sequence ID" value="NZ_AP019394.1"/>
</dbReference>
<dbReference type="NCBIfam" id="TIGR02937">
    <property type="entry name" value="sigma70-ECF"/>
    <property type="match status" value="1"/>
</dbReference>
<dbReference type="Proteomes" id="UP001260956">
    <property type="component" value="Unassembled WGS sequence"/>
</dbReference>
<dbReference type="EMBL" id="PCGC01000004">
    <property type="protein sequence ID" value="PHL22485.1"/>
    <property type="molecule type" value="Genomic_DNA"/>
</dbReference>
<dbReference type="Proteomes" id="UP000183509">
    <property type="component" value="Unassembled WGS sequence"/>
</dbReference>
<reference evidence="7 18" key="2">
    <citation type="submission" date="2016-01" db="EMBL/GenBank/DDBJ databases">
        <title>Molecular Mechanisms for transfer of large genomic segments between Enterococcus faecium strains.</title>
        <authorList>
            <person name="Garcia-Solache M.A."/>
            <person name="Lebreton F."/>
            <person name="Mclaughlin R.E."/>
            <person name="Whiteaker J.D."/>
            <person name="Gilmore M.S."/>
            <person name="Rice L.B."/>
        </authorList>
    </citation>
    <scope>NUCLEOTIDE SEQUENCE [LARGE SCALE GENOMIC DNA]</scope>
    <source>
        <strain evidence="7 18">D344RRF x C68</strain>
    </source>
</reference>
<evidence type="ECO:0000313" key="25">
    <source>
        <dbReference type="Proteomes" id="UP000289562"/>
    </source>
</evidence>
<dbReference type="EMBL" id="PJVH01000035">
    <property type="protein sequence ID" value="RXU85975.1"/>
    <property type="molecule type" value="Genomic_DNA"/>
</dbReference>
<reference evidence="9" key="11">
    <citation type="submission" date="2022-05" db="EMBL/GenBank/DDBJ databases">
        <title>Draft genome sequences of Clostridium perfringens strains isolated from Peru.</title>
        <authorList>
            <person name="Hurtado R."/>
            <person name="Lima L."/>
            <person name="Sousa T."/>
            <person name="Jaiswal A.K."/>
            <person name="Tiwari S."/>
            <person name="Maturrano L."/>
            <person name="Brenig B."/>
            <person name="Azevedo V."/>
        </authorList>
    </citation>
    <scope>NUCLEOTIDE SEQUENCE</scope>
    <source>
        <strain evidence="9">CP4</strain>
    </source>
</reference>
<reference evidence="15 24" key="1">
    <citation type="submission" date="2015-06" db="EMBL/GenBank/DDBJ databases">
        <title>The Genome Sequence of Enterococcus faecium 131EA1.</title>
        <authorList>
            <consortium name="The Broad Institute Genomics Platform"/>
            <consortium name="The Broad Institute Genome Sequencing Center for Infectious Disease"/>
            <person name="Earl A.M."/>
            <person name="Van Tyne D."/>
            <person name="Lebreton F."/>
            <person name="Saavedra J.T."/>
            <person name="Gilmore M.S."/>
            <person name="Manson Mcguire A."/>
            <person name="Clock S."/>
            <person name="Crupain M."/>
            <person name="Rangan U."/>
            <person name="Young S."/>
            <person name="Abouelleil A."/>
            <person name="Cao P."/>
            <person name="Chapman S.B."/>
            <person name="Griggs A."/>
            <person name="Priest M."/>
            <person name="Shea T."/>
            <person name="Wortman J."/>
            <person name="Nusbaum C."/>
            <person name="Birren B."/>
        </authorList>
    </citation>
    <scope>NUCLEOTIDE SEQUENCE [LARGE SCALE GENOMIC DNA]</scope>
    <source>
        <strain evidence="15 24">131EA1</strain>
    </source>
</reference>
<evidence type="ECO:0000313" key="26">
    <source>
        <dbReference type="Proteomes" id="UP000469871"/>
    </source>
</evidence>
<dbReference type="PATRIC" id="fig|1352.1358.peg.2594"/>
<dbReference type="Proteomes" id="UP000289562">
    <property type="component" value="Unassembled WGS sequence"/>
</dbReference>
<evidence type="ECO:0000313" key="13">
    <source>
        <dbReference type="EMBL" id="PHL22485.1"/>
    </source>
</evidence>
<evidence type="ECO:0000313" key="6">
    <source>
        <dbReference type="EMBL" id="KAB7577791.1"/>
    </source>
</evidence>
<dbReference type="EMBL" id="JAIFOC010000063">
    <property type="protein sequence ID" value="MBX4222880.1"/>
    <property type="molecule type" value="Genomic_DNA"/>
</dbReference>
<evidence type="ECO:0000313" key="8">
    <source>
        <dbReference type="EMBL" id="MBX4222880.1"/>
    </source>
</evidence>
<comment type="caution">
    <text evidence="7">The sequence shown here is derived from an EMBL/GenBank/DDBJ whole genome shotgun (WGS) entry which is preliminary data.</text>
</comment>
<evidence type="ECO:0000313" key="7">
    <source>
        <dbReference type="EMBL" id="KWX17777.1"/>
    </source>
</evidence>
<evidence type="ECO:0000313" key="9">
    <source>
        <dbReference type="EMBL" id="MDC4247176.1"/>
    </source>
</evidence>
<dbReference type="GO" id="GO:0006352">
    <property type="term" value="P:DNA-templated transcription initiation"/>
    <property type="evidence" value="ECO:0007669"/>
    <property type="project" value="InterPro"/>
</dbReference>
<dbReference type="EMBL" id="MVGJ01000015">
    <property type="protein sequence ID" value="OOL83501.1"/>
    <property type="molecule type" value="Genomic_DNA"/>
</dbReference>
<reference evidence="14 23" key="8">
    <citation type="submission" date="2018-05" db="EMBL/GenBank/DDBJ databases">
        <title>Vancomycin-resistant Enterococcus faecium strain from Chelyabinsk, Russia.</title>
        <authorList>
            <person name="Gostev V."/>
            <person name="Goncharov A."/>
            <person name="Kolodzhieva V."/>
            <person name="Suvorov A."/>
            <person name="Sidorenko S."/>
            <person name="Zueva L."/>
        </authorList>
    </citation>
    <scope>NUCLEOTIDE SEQUENCE [LARGE SCALE GENOMIC DNA]</scope>
    <source>
        <strain evidence="14 23">20</strain>
    </source>
</reference>
<accession>A0A132P693</accession>
<evidence type="ECO:0000313" key="18">
    <source>
        <dbReference type="Proteomes" id="UP000070452"/>
    </source>
</evidence>
<evidence type="ECO:0000313" key="24">
    <source>
        <dbReference type="Proteomes" id="UP000253144"/>
    </source>
</evidence>
<evidence type="ECO:0000313" key="15">
    <source>
        <dbReference type="EMBL" id="RBS28186.1"/>
    </source>
</evidence>
<dbReference type="Proteomes" id="UP000469871">
    <property type="component" value="Unassembled WGS sequence"/>
</dbReference>
<dbReference type="EMBL" id="NGLB01000002">
    <property type="protein sequence ID" value="OTN95639.1"/>
    <property type="molecule type" value="Genomic_DNA"/>
</dbReference>
<dbReference type="Proteomes" id="UP000191171">
    <property type="component" value="Unassembled WGS sequence"/>
</dbReference>
<dbReference type="Proteomes" id="UP000249070">
    <property type="component" value="Unassembled WGS sequence"/>
</dbReference>
<dbReference type="Pfam" id="PF04542">
    <property type="entry name" value="Sigma70_r2"/>
    <property type="match status" value="1"/>
</dbReference>
<evidence type="ECO:0000313" key="14">
    <source>
        <dbReference type="EMBL" id="PZM56805.1"/>
    </source>
</evidence>